<feature type="domain" description="Intracellular proteinase inhibitor BsuPI" evidence="1">
    <location>
        <begin position="2"/>
        <end position="59"/>
    </location>
</feature>
<sequence length="84" mass="9819">MNEGNEEVYRWSTNRVFPVKSIQRELKNEEVLSYKETWDFKDLKGRHVSKGRYKIKVVMLIRIDTENGSLSTEDLTAATVVEVL</sequence>
<reference evidence="2 3" key="1">
    <citation type="submission" date="2021-03" db="EMBL/GenBank/DDBJ databases">
        <title>Antimicrobial resistance genes in bacteria isolated from Japanese honey, and their potential for conferring macrolide and lincosamide resistance in the American foulbrood pathogen Paenibacillus larvae.</title>
        <authorList>
            <person name="Okamoto M."/>
            <person name="Kumagai M."/>
            <person name="Kanamori H."/>
            <person name="Takamatsu D."/>
        </authorList>
    </citation>
    <scope>NUCLEOTIDE SEQUENCE [LARGE SCALE GENOMIC DNA]</scope>
    <source>
        <strain evidence="2 3">J21TS3</strain>
    </source>
</reference>
<name>A0ABQ4M1F5_9BACL</name>
<organism evidence="2 3">
    <name type="scientific">Paenibacillus cookii</name>
    <dbReference type="NCBI Taxonomy" id="157839"/>
    <lineage>
        <taxon>Bacteria</taxon>
        <taxon>Bacillati</taxon>
        <taxon>Bacillota</taxon>
        <taxon>Bacilli</taxon>
        <taxon>Bacillales</taxon>
        <taxon>Paenibacillaceae</taxon>
        <taxon>Paenibacillus</taxon>
    </lineage>
</organism>
<dbReference type="InterPro" id="IPR020481">
    <property type="entry name" value="Intracell_prot_inh_BsuPI"/>
</dbReference>
<protein>
    <recommendedName>
        <fullName evidence="1">Intracellular proteinase inhibitor BsuPI domain-containing protein</fullName>
    </recommendedName>
</protein>
<evidence type="ECO:0000259" key="1">
    <source>
        <dbReference type="Pfam" id="PF12690"/>
    </source>
</evidence>
<keyword evidence="3" id="KW-1185">Reference proteome</keyword>
<dbReference type="Proteomes" id="UP000680638">
    <property type="component" value="Unassembled WGS sequence"/>
</dbReference>
<dbReference type="Gene3D" id="2.60.40.2360">
    <property type="entry name" value="Intracellular proteinase inhibitor BsuPI"/>
    <property type="match status" value="1"/>
</dbReference>
<gene>
    <name evidence="2" type="ORF">J21TS3_37940</name>
</gene>
<accession>A0ABQ4M1F5</accession>
<dbReference type="EMBL" id="BORW01000024">
    <property type="protein sequence ID" value="GIO68973.1"/>
    <property type="molecule type" value="Genomic_DNA"/>
</dbReference>
<dbReference type="Pfam" id="PF12690">
    <property type="entry name" value="BsuPI"/>
    <property type="match status" value="1"/>
</dbReference>
<dbReference type="InterPro" id="IPR038144">
    <property type="entry name" value="IPI"/>
</dbReference>
<comment type="caution">
    <text evidence="2">The sequence shown here is derived from an EMBL/GenBank/DDBJ whole genome shotgun (WGS) entry which is preliminary data.</text>
</comment>
<proteinExistence type="predicted"/>
<evidence type="ECO:0000313" key="3">
    <source>
        <dbReference type="Proteomes" id="UP000680638"/>
    </source>
</evidence>
<evidence type="ECO:0000313" key="2">
    <source>
        <dbReference type="EMBL" id="GIO68973.1"/>
    </source>
</evidence>